<sequence>MNNNPPGMFRGAFWEADFLSQTGFETLVNHMKEGQRSCKWVEDYLKQRAKAEEEYSKSLLKISRIERGASECTTLRKTLDEFRAEAETEATLHATLSQKISEETAKLTEFREKQKEERKRHEDTVHRAHKNKADLYRKMQACKNSYESKSKAADKAESDSEKMKFGSKPRDAEKARKSAMQARSNAIKSDEDYKSSVAAVENARQIWVRDHTESCDVLQKLEEERIQFVRNTVWVFTNLVSDLCCRLDDSRERIRAVTEQCDEVADIREFIAQKSTCISPLLPVEYVSFGSNESNASHLETHKPLSNGGHHYDADQVPLSAGGGMFKVMYDYTPNSTDEIALQAGDSIKCVSSASVDDGWMTGLNLRTKQTGLVPRNYVQST</sequence>
<evidence type="ECO:0000259" key="5">
    <source>
        <dbReference type="PROSITE" id="PS50002"/>
    </source>
</evidence>
<evidence type="ECO:0000259" key="6">
    <source>
        <dbReference type="PROSITE" id="PS51741"/>
    </source>
</evidence>
<proteinExistence type="evidence at transcript level"/>
<keyword evidence="3" id="KW-0175">Coiled coil</keyword>
<dbReference type="GO" id="GO:0005886">
    <property type="term" value="C:plasma membrane"/>
    <property type="evidence" value="ECO:0007669"/>
    <property type="project" value="TreeGrafter"/>
</dbReference>
<dbReference type="GO" id="GO:0051015">
    <property type="term" value="F:actin filament binding"/>
    <property type="evidence" value="ECO:0007669"/>
    <property type="project" value="TreeGrafter"/>
</dbReference>
<dbReference type="EMBL" id="LR789392">
    <property type="protein sequence ID" value="CAB3265254.1"/>
    <property type="molecule type" value="mRNA"/>
</dbReference>
<dbReference type="GO" id="GO:0030041">
    <property type="term" value="P:actin filament polymerization"/>
    <property type="evidence" value="ECO:0007669"/>
    <property type="project" value="TreeGrafter"/>
</dbReference>
<dbReference type="Pfam" id="PF00611">
    <property type="entry name" value="FCH"/>
    <property type="match status" value="1"/>
</dbReference>
<dbReference type="PROSITE" id="PS50002">
    <property type="entry name" value="SH3"/>
    <property type="match status" value="1"/>
</dbReference>
<feature type="domain" description="F-BAR" evidence="6">
    <location>
        <begin position="6"/>
        <end position="266"/>
    </location>
</feature>
<dbReference type="PRINTS" id="PR00452">
    <property type="entry name" value="SH3DOMAIN"/>
</dbReference>
<feature type="region of interest" description="Disordered" evidence="4">
    <location>
        <begin position="109"/>
        <end position="128"/>
    </location>
</feature>
<organism evidence="7">
    <name type="scientific">Phallusia mammillata</name>
    <dbReference type="NCBI Taxonomy" id="59560"/>
    <lineage>
        <taxon>Eukaryota</taxon>
        <taxon>Metazoa</taxon>
        <taxon>Chordata</taxon>
        <taxon>Tunicata</taxon>
        <taxon>Ascidiacea</taxon>
        <taxon>Phlebobranchia</taxon>
        <taxon>Ascidiidae</taxon>
        <taxon>Phallusia</taxon>
    </lineage>
</organism>
<dbReference type="PROSITE" id="PS51741">
    <property type="entry name" value="F_BAR"/>
    <property type="match status" value="1"/>
</dbReference>
<gene>
    <name evidence="7" type="primary">Pstpip1</name>
</gene>
<dbReference type="InterPro" id="IPR036028">
    <property type="entry name" value="SH3-like_dom_sf"/>
</dbReference>
<dbReference type="PANTHER" id="PTHR23065">
    <property type="entry name" value="PROLINE-SERINE-THREONINE PHOSPHATASE INTERACTING PROTEIN 1"/>
    <property type="match status" value="1"/>
</dbReference>
<evidence type="ECO:0000313" key="7">
    <source>
        <dbReference type="EMBL" id="CAB3265254.1"/>
    </source>
</evidence>
<dbReference type="InterPro" id="IPR027267">
    <property type="entry name" value="AH/BAR_dom_sf"/>
</dbReference>
<dbReference type="InterPro" id="IPR031160">
    <property type="entry name" value="F_BAR_dom"/>
</dbReference>
<dbReference type="AlphaFoldDB" id="A0A6F9DP93"/>
<feature type="region of interest" description="Disordered" evidence="4">
    <location>
        <begin position="147"/>
        <end position="187"/>
    </location>
</feature>
<dbReference type="Gene3D" id="1.20.1270.60">
    <property type="entry name" value="Arfaptin homology (AH) domain/BAR domain"/>
    <property type="match status" value="1"/>
</dbReference>
<dbReference type="InterPro" id="IPR001060">
    <property type="entry name" value="FCH_dom"/>
</dbReference>
<protein>
    <submittedName>
        <fullName evidence="7">Proline-serine-threonine phosphatase-interacting protein 1</fullName>
    </submittedName>
</protein>
<keyword evidence="1 2" id="KW-0728">SH3 domain</keyword>
<dbReference type="SUPFAM" id="SSF103657">
    <property type="entry name" value="BAR/IMD domain-like"/>
    <property type="match status" value="1"/>
</dbReference>
<evidence type="ECO:0000256" key="2">
    <source>
        <dbReference type="PROSITE-ProRule" id="PRU00192"/>
    </source>
</evidence>
<dbReference type="FunFam" id="1.20.1270.60:FF:000037">
    <property type="entry name" value="Proline-serine-threonine phosphatase interacting protein 1"/>
    <property type="match status" value="1"/>
</dbReference>
<dbReference type="PANTHER" id="PTHR23065:SF61">
    <property type="entry name" value="PROLINE-SERINE-THREONINE PHOSPHATASE-INTERACTING PROTEIN 2-LIKE"/>
    <property type="match status" value="1"/>
</dbReference>
<reference evidence="7" key="1">
    <citation type="submission" date="2020-04" db="EMBL/GenBank/DDBJ databases">
        <authorList>
            <person name="Neveu A P."/>
        </authorList>
    </citation>
    <scope>NUCLEOTIDE SEQUENCE</scope>
    <source>
        <tissue evidence="7">Whole embryo</tissue>
    </source>
</reference>
<feature type="domain" description="SH3" evidence="5">
    <location>
        <begin position="321"/>
        <end position="382"/>
    </location>
</feature>
<dbReference type="Gene3D" id="2.30.30.40">
    <property type="entry name" value="SH3 Domains"/>
    <property type="match status" value="1"/>
</dbReference>
<dbReference type="SMART" id="SM00326">
    <property type="entry name" value="SH3"/>
    <property type="match status" value="1"/>
</dbReference>
<evidence type="ECO:0000256" key="4">
    <source>
        <dbReference type="SAM" id="MobiDB-lite"/>
    </source>
</evidence>
<evidence type="ECO:0000256" key="1">
    <source>
        <dbReference type="ARBA" id="ARBA00022443"/>
    </source>
</evidence>
<dbReference type="SUPFAM" id="SSF50044">
    <property type="entry name" value="SH3-domain"/>
    <property type="match status" value="1"/>
</dbReference>
<accession>A0A6F9DP93</accession>
<dbReference type="GO" id="GO:0005884">
    <property type="term" value="C:actin filament"/>
    <property type="evidence" value="ECO:0007669"/>
    <property type="project" value="TreeGrafter"/>
</dbReference>
<name>A0A6F9DP93_9ASCI</name>
<dbReference type="Pfam" id="PF14604">
    <property type="entry name" value="SH3_9"/>
    <property type="match status" value="1"/>
</dbReference>
<dbReference type="SMART" id="SM00055">
    <property type="entry name" value="FCH"/>
    <property type="match status" value="1"/>
</dbReference>
<dbReference type="InterPro" id="IPR001452">
    <property type="entry name" value="SH3_domain"/>
</dbReference>
<dbReference type="GO" id="GO:0005737">
    <property type="term" value="C:cytoplasm"/>
    <property type="evidence" value="ECO:0007669"/>
    <property type="project" value="TreeGrafter"/>
</dbReference>
<evidence type="ECO:0000256" key="3">
    <source>
        <dbReference type="PROSITE-ProRule" id="PRU01077"/>
    </source>
</evidence>
<feature type="compositionally biased region" description="Basic and acidic residues" evidence="4">
    <location>
        <begin position="147"/>
        <end position="176"/>
    </location>
</feature>